<name>A0A4R6B2G4_9RHOB</name>
<dbReference type="Pfam" id="PF01168">
    <property type="entry name" value="Ala_racemase_N"/>
    <property type="match status" value="1"/>
</dbReference>
<comment type="pathway">
    <text evidence="7">Amino-acid biosynthesis; D-alanine biosynthesis; D-alanine from L-alanine: step 1/1.</text>
</comment>
<evidence type="ECO:0000259" key="10">
    <source>
        <dbReference type="SMART" id="SM01005"/>
    </source>
</evidence>
<dbReference type="InterPro" id="IPR000821">
    <property type="entry name" value="Ala_racemase"/>
</dbReference>
<evidence type="ECO:0000256" key="4">
    <source>
        <dbReference type="ARBA" id="ARBA00013089"/>
    </source>
</evidence>
<evidence type="ECO:0000313" key="11">
    <source>
        <dbReference type="EMBL" id="TDL91361.1"/>
    </source>
</evidence>
<evidence type="ECO:0000256" key="8">
    <source>
        <dbReference type="PIRSR" id="PIRSR600821-50"/>
    </source>
</evidence>
<dbReference type="Proteomes" id="UP000294562">
    <property type="component" value="Unassembled WGS sequence"/>
</dbReference>
<dbReference type="RefSeq" id="WP_133340865.1">
    <property type="nucleotide sequence ID" value="NZ_SMZO01000001.1"/>
</dbReference>
<evidence type="ECO:0000256" key="2">
    <source>
        <dbReference type="ARBA" id="ARBA00001933"/>
    </source>
</evidence>
<feature type="domain" description="Alanine racemase C-terminal" evidence="10">
    <location>
        <begin position="223"/>
        <end position="349"/>
    </location>
</feature>
<dbReference type="Pfam" id="PF00842">
    <property type="entry name" value="Ala_racemase_C"/>
    <property type="match status" value="1"/>
</dbReference>
<evidence type="ECO:0000256" key="3">
    <source>
        <dbReference type="ARBA" id="ARBA00007880"/>
    </source>
</evidence>
<dbReference type="GO" id="GO:0030632">
    <property type="term" value="P:D-alanine biosynthetic process"/>
    <property type="evidence" value="ECO:0007669"/>
    <property type="project" value="UniProtKB-UniRule"/>
</dbReference>
<dbReference type="AlphaFoldDB" id="A0A4R6B2G4"/>
<dbReference type="InterPro" id="IPR029066">
    <property type="entry name" value="PLP-binding_barrel"/>
</dbReference>
<evidence type="ECO:0000256" key="7">
    <source>
        <dbReference type="HAMAP-Rule" id="MF_01201"/>
    </source>
</evidence>
<evidence type="ECO:0000256" key="5">
    <source>
        <dbReference type="ARBA" id="ARBA00022898"/>
    </source>
</evidence>
<dbReference type="InterPro" id="IPR011079">
    <property type="entry name" value="Ala_racemase_C"/>
</dbReference>
<dbReference type="GO" id="GO:0005829">
    <property type="term" value="C:cytosol"/>
    <property type="evidence" value="ECO:0007669"/>
    <property type="project" value="TreeGrafter"/>
</dbReference>
<organism evidence="11 12">
    <name type="scientific">Meridianimarinicoccus aquatilis</name>
    <dbReference type="NCBI Taxonomy" id="2552766"/>
    <lineage>
        <taxon>Bacteria</taxon>
        <taxon>Pseudomonadati</taxon>
        <taxon>Pseudomonadota</taxon>
        <taxon>Alphaproteobacteria</taxon>
        <taxon>Rhodobacterales</taxon>
        <taxon>Paracoccaceae</taxon>
        <taxon>Meridianimarinicoccus</taxon>
    </lineage>
</organism>
<dbReference type="Gene3D" id="3.20.20.10">
    <property type="entry name" value="Alanine racemase"/>
    <property type="match status" value="1"/>
</dbReference>
<keyword evidence="12" id="KW-1185">Reference proteome</keyword>
<reference evidence="11 12" key="1">
    <citation type="submission" date="2019-03" db="EMBL/GenBank/DDBJ databases">
        <title>Rhodobacteraceae bacterium SM1902, a new member of the family Rhodobacteraceae isolated from Yantai.</title>
        <authorList>
            <person name="Sun Y."/>
        </authorList>
    </citation>
    <scope>NUCLEOTIDE SEQUENCE [LARGE SCALE GENOMIC DNA]</scope>
    <source>
        <strain evidence="11 12">SM1902</strain>
    </source>
</reference>
<dbReference type="PROSITE" id="PS00395">
    <property type="entry name" value="ALANINE_RACEMASE"/>
    <property type="match status" value="1"/>
</dbReference>
<dbReference type="Gene3D" id="2.40.37.10">
    <property type="entry name" value="Lyase, Ornithine Decarboxylase, Chain A, domain 1"/>
    <property type="match status" value="1"/>
</dbReference>
<dbReference type="EC" id="5.1.1.1" evidence="4 7"/>
<comment type="catalytic activity">
    <reaction evidence="1 7">
        <text>L-alanine = D-alanine</text>
        <dbReference type="Rhea" id="RHEA:20249"/>
        <dbReference type="ChEBI" id="CHEBI:57416"/>
        <dbReference type="ChEBI" id="CHEBI:57972"/>
        <dbReference type="EC" id="5.1.1.1"/>
    </reaction>
</comment>
<dbReference type="SMART" id="SM01005">
    <property type="entry name" value="Ala_racemase_C"/>
    <property type="match status" value="1"/>
</dbReference>
<dbReference type="UniPathway" id="UPA00042">
    <property type="reaction ID" value="UER00497"/>
</dbReference>
<protein>
    <recommendedName>
        <fullName evidence="4 7">Alanine racemase</fullName>
        <ecNumber evidence="4 7">5.1.1.1</ecNumber>
    </recommendedName>
</protein>
<evidence type="ECO:0000256" key="1">
    <source>
        <dbReference type="ARBA" id="ARBA00000316"/>
    </source>
</evidence>
<comment type="caution">
    <text evidence="11">The sequence shown here is derived from an EMBL/GenBank/DDBJ whole genome shotgun (WGS) entry which is preliminary data.</text>
</comment>
<dbReference type="HAMAP" id="MF_01201">
    <property type="entry name" value="Ala_racemase"/>
    <property type="match status" value="1"/>
</dbReference>
<dbReference type="SUPFAM" id="SSF51419">
    <property type="entry name" value="PLP-binding barrel"/>
    <property type="match status" value="1"/>
</dbReference>
<dbReference type="GO" id="GO:0008784">
    <property type="term" value="F:alanine racemase activity"/>
    <property type="evidence" value="ECO:0007669"/>
    <property type="project" value="UniProtKB-UniRule"/>
</dbReference>
<dbReference type="PRINTS" id="PR00992">
    <property type="entry name" value="ALARACEMASE"/>
</dbReference>
<gene>
    <name evidence="11" type="primary">alr</name>
    <name evidence="11" type="ORF">E2L05_00120</name>
</gene>
<accession>A0A4R6B2G4</accession>
<dbReference type="GO" id="GO:0030170">
    <property type="term" value="F:pyridoxal phosphate binding"/>
    <property type="evidence" value="ECO:0007669"/>
    <property type="project" value="UniProtKB-UniRule"/>
</dbReference>
<dbReference type="OrthoDB" id="9813814at2"/>
<keyword evidence="6 7" id="KW-0413">Isomerase</keyword>
<dbReference type="EMBL" id="SMZO01000001">
    <property type="protein sequence ID" value="TDL91361.1"/>
    <property type="molecule type" value="Genomic_DNA"/>
</dbReference>
<comment type="cofactor">
    <cofactor evidence="2 7 8">
        <name>pyridoxal 5'-phosphate</name>
        <dbReference type="ChEBI" id="CHEBI:597326"/>
    </cofactor>
</comment>
<evidence type="ECO:0000256" key="6">
    <source>
        <dbReference type="ARBA" id="ARBA00023235"/>
    </source>
</evidence>
<feature type="active site" description="Proton acceptor; specific for L-alanine" evidence="7">
    <location>
        <position position="244"/>
    </location>
</feature>
<dbReference type="InterPro" id="IPR009006">
    <property type="entry name" value="Ala_racemase/Decarboxylase_C"/>
</dbReference>
<dbReference type="InterPro" id="IPR020622">
    <property type="entry name" value="Ala_racemase_pyridoxalP-BS"/>
</dbReference>
<dbReference type="PANTHER" id="PTHR30511:SF0">
    <property type="entry name" value="ALANINE RACEMASE, CATABOLIC-RELATED"/>
    <property type="match status" value="1"/>
</dbReference>
<dbReference type="SUPFAM" id="SSF50621">
    <property type="entry name" value="Alanine racemase C-terminal domain-like"/>
    <property type="match status" value="1"/>
</dbReference>
<feature type="binding site" evidence="7 9">
    <location>
        <position position="292"/>
    </location>
    <ligand>
        <name>substrate</name>
    </ligand>
</feature>
<comment type="function">
    <text evidence="7">Catalyzes the interconversion of L-alanine and D-alanine. May also act on other amino acids.</text>
</comment>
<dbReference type="NCBIfam" id="TIGR00492">
    <property type="entry name" value="alr"/>
    <property type="match status" value="1"/>
</dbReference>
<comment type="similarity">
    <text evidence="3 7">Belongs to the alanine racemase family.</text>
</comment>
<dbReference type="CDD" id="cd00430">
    <property type="entry name" value="PLPDE_III_AR"/>
    <property type="match status" value="1"/>
</dbReference>
<sequence length="354" mass="36839">MGTPTLTIRLDALAQNWQALDRRSGASCQTAAVVKADGYGLGVAEVGPALAKAGARTFFVAVAEEGVALRKALGSGPEIGVFSGHMATDTGLLRDHALIPMLNSPEQVARHRAKLPDAPFGIQLDSGMRRLGIAPDDFAALRESVLAAKPWLVMSHLACADEPQHPQNAAQLATFTEMTNGLGLRRSLSATGGILLGSDYHFDMTRPGIGLYGGAPFSTALQVAELSIPVIQCRNAAPGDSVGYGASWVAARPSRIATLAAGYADGLIRAMSNTAVLHARGVPCPLAGRVSMDLLTVDVTDYVEAHGADPDALDILGPYQGVDVLADAAGTIGYEILTSLGGRYARRYRTGAPA</sequence>
<proteinExistence type="inferred from homology"/>
<evidence type="ECO:0000313" key="12">
    <source>
        <dbReference type="Proteomes" id="UP000294562"/>
    </source>
</evidence>
<feature type="binding site" evidence="7 9">
    <location>
        <position position="130"/>
    </location>
    <ligand>
        <name>substrate</name>
    </ligand>
</feature>
<feature type="modified residue" description="N6-(pyridoxal phosphate)lysine" evidence="7 8">
    <location>
        <position position="35"/>
    </location>
</feature>
<dbReference type="PANTHER" id="PTHR30511">
    <property type="entry name" value="ALANINE RACEMASE"/>
    <property type="match status" value="1"/>
</dbReference>
<evidence type="ECO:0000256" key="9">
    <source>
        <dbReference type="PIRSR" id="PIRSR600821-52"/>
    </source>
</evidence>
<keyword evidence="5 7" id="KW-0663">Pyridoxal phosphate</keyword>
<feature type="active site" description="Proton acceptor; specific for D-alanine" evidence="7">
    <location>
        <position position="35"/>
    </location>
</feature>
<dbReference type="InterPro" id="IPR001608">
    <property type="entry name" value="Ala_racemase_N"/>
</dbReference>